<feature type="transmembrane region" description="Helical" evidence="1">
    <location>
        <begin position="12"/>
        <end position="31"/>
    </location>
</feature>
<evidence type="ECO:0000256" key="1">
    <source>
        <dbReference type="SAM" id="Phobius"/>
    </source>
</evidence>
<dbReference type="InterPro" id="IPR045584">
    <property type="entry name" value="Pilin-like"/>
</dbReference>
<dbReference type="RefSeq" id="WP_284206784.1">
    <property type="nucleotide sequence ID" value="NZ_BSSU01000004.1"/>
</dbReference>
<gene>
    <name evidence="2" type="ORF">theurythT_09020</name>
</gene>
<evidence type="ECO:0000313" key="3">
    <source>
        <dbReference type="Proteomes" id="UP001157133"/>
    </source>
</evidence>
<evidence type="ECO:0000313" key="2">
    <source>
        <dbReference type="EMBL" id="GLX81450.1"/>
    </source>
</evidence>
<protein>
    <submittedName>
        <fullName evidence="2">Type IV pilin</fullName>
    </submittedName>
</protein>
<comment type="caution">
    <text evidence="2">The sequence shown here is derived from an EMBL/GenBank/DDBJ whole genome shotgun (WGS) entry which is preliminary data.</text>
</comment>
<keyword evidence="3" id="KW-1185">Reference proteome</keyword>
<accession>A0ABQ6GZW4</accession>
<keyword evidence="1" id="KW-0812">Transmembrane</keyword>
<keyword evidence="1" id="KW-0472">Membrane</keyword>
<dbReference type="EMBL" id="BSSU01000004">
    <property type="protein sequence ID" value="GLX81450.1"/>
    <property type="molecule type" value="Genomic_DNA"/>
</dbReference>
<dbReference type="Pfam" id="PF07963">
    <property type="entry name" value="N_methyl"/>
    <property type="match status" value="1"/>
</dbReference>
<name>A0ABQ6GZW4_9GAMM</name>
<reference evidence="2 3" key="1">
    <citation type="submission" date="2023-03" db="EMBL/GenBank/DDBJ databases">
        <title>Draft genome sequence of Thalassotalea eurytherma JCM 18482T.</title>
        <authorList>
            <person name="Sawabe T."/>
        </authorList>
    </citation>
    <scope>NUCLEOTIDE SEQUENCE [LARGE SCALE GENOMIC DNA]</scope>
    <source>
        <strain evidence="2 3">JCM 18482</strain>
    </source>
</reference>
<dbReference type="Proteomes" id="UP001157133">
    <property type="component" value="Unassembled WGS sequence"/>
</dbReference>
<proteinExistence type="predicted"/>
<keyword evidence="1" id="KW-1133">Transmembrane helix</keyword>
<dbReference type="PROSITE" id="PS00409">
    <property type="entry name" value="PROKAR_NTER_METHYL"/>
    <property type="match status" value="1"/>
</dbReference>
<dbReference type="Gene3D" id="3.30.700.10">
    <property type="entry name" value="Glycoprotein, Type 4 Pilin"/>
    <property type="match status" value="1"/>
</dbReference>
<sequence>MQTSLHKNRGFTLIELVVVIVILGILAATAAPKFIDVTTDAKIATLTSLKGSMKSTIDMVKAKARIKGLSPVSSNPGSGQSEYIVDFGFGTAEIDFRNLCPESSAELGSQLDMEDFLEIDSEDFEPTVTTNQYTFIGYNIPSNSSPVTDQGCYVIYDSFGDPDCTITVVSEDC</sequence>
<organism evidence="2 3">
    <name type="scientific">Thalassotalea eurytherma</name>
    <dbReference type="NCBI Taxonomy" id="1144278"/>
    <lineage>
        <taxon>Bacteria</taxon>
        <taxon>Pseudomonadati</taxon>
        <taxon>Pseudomonadota</taxon>
        <taxon>Gammaproteobacteria</taxon>
        <taxon>Alteromonadales</taxon>
        <taxon>Colwelliaceae</taxon>
        <taxon>Thalassotalea</taxon>
    </lineage>
</organism>
<dbReference type="InterPro" id="IPR012902">
    <property type="entry name" value="N_methyl_site"/>
</dbReference>
<dbReference type="SUPFAM" id="SSF54523">
    <property type="entry name" value="Pili subunits"/>
    <property type="match status" value="1"/>
</dbReference>
<dbReference type="NCBIfam" id="TIGR02532">
    <property type="entry name" value="IV_pilin_GFxxxE"/>
    <property type="match status" value="1"/>
</dbReference>